<dbReference type="PROSITE" id="PS51198">
    <property type="entry name" value="UVRD_HELICASE_ATP_BIND"/>
    <property type="match status" value="1"/>
</dbReference>
<evidence type="ECO:0000256" key="3">
    <source>
        <dbReference type="ARBA" id="ARBA00022801"/>
    </source>
</evidence>
<feature type="domain" description="UvrD-like helicase C-terminal" evidence="14">
    <location>
        <begin position="323"/>
        <end position="612"/>
    </location>
</feature>
<keyword evidence="7" id="KW-0413">Isomerase</keyword>
<keyword evidence="3 10" id="KW-0378">Hydrolase</keyword>
<evidence type="ECO:0000256" key="1">
    <source>
        <dbReference type="ARBA" id="ARBA00009922"/>
    </source>
</evidence>
<feature type="domain" description="UvrD-like helicase ATP-binding" evidence="13">
    <location>
        <begin position="37"/>
        <end position="322"/>
    </location>
</feature>
<evidence type="ECO:0000259" key="14">
    <source>
        <dbReference type="PROSITE" id="PS51217"/>
    </source>
</evidence>
<keyword evidence="5 10" id="KW-0067">ATP-binding</keyword>
<dbReference type="Proteomes" id="UP000632138">
    <property type="component" value="Unassembled WGS sequence"/>
</dbReference>
<dbReference type="GO" id="GO:0003678">
    <property type="term" value="F:DNA helicase activity"/>
    <property type="evidence" value="ECO:0007669"/>
    <property type="project" value="UniProtKB-EC"/>
</dbReference>
<keyword evidence="2 10" id="KW-0547">Nucleotide-binding</keyword>
<dbReference type="PANTHER" id="PTHR11070">
    <property type="entry name" value="UVRD / RECB / PCRA DNA HELICASE FAMILY MEMBER"/>
    <property type="match status" value="1"/>
</dbReference>
<comment type="caution">
    <text evidence="15">The sequence shown here is derived from an EMBL/GenBank/DDBJ whole genome shotgun (WGS) entry which is preliminary data.</text>
</comment>
<name>A0ABS2AJ64_9ACTN</name>
<dbReference type="PROSITE" id="PS51217">
    <property type="entry name" value="UVRD_HELICASE_CTER"/>
    <property type="match status" value="1"/>
</dbReference>
<keyword evidence="16" id="KW-1185">Reference proteome</keyword>
<dbReference type="InterPro" id="IPR005751">
    <property type="entry name" value="ATP-dep_DNA_helicase_PcrA"/>
</dbReference>
<evidence type="ECO:0000256" key="7">
    <source>
        <dbReference type="ARBA" id="ARBA00023235"/>
    </source>
</evidence>
<keyword evidence="6 11" id="KW-0238">DNA-binding</keyword>
<dbReference type="SUPFAM" id="SSF52540">
    <property type="entry name" value="P-loop containing nucleoside triphosphate hydrolases"/>
    <property type="match status" value="1"/>
</dbReference>
<comment type="similarity">
    <text evidence="1 11">Belongs to the helicase family. UvrD subfamily.</text>
</comment>
<dbReference type="Pfam" id="PF21196">
    <property type="entry name" value="PcrA_UvrD_tudor"/>
    <property type="match status" value="1"/>
</dbReference>
<dbReference type="Gene3D" id="3.40.50.300">
    <property type="entry name" value="P-loop containing nucleotide triphosphate hydrolases"/>
    <property type="match status" value="2"/>
</dbReference>
<evidence type="ECO:0000259" key="13">
    <source>
        <dbReference type="PROSITE" id="PS51198"/>
    </source>
</evidence>
<dbReference type="NCBIfam" id="TIGR01073">
    <property type="entry name" value="pcrA"/>
    <property type="match status" value="1"/>
</dbReference>
<dbReference type="InterPro" id="IPR014017">
    <property type="entry name" value="DNA_helicase_UvrD-like_C"/>
</dbReference>
<feature type="binding site" evidence="10">
    <location>
        <begin position="58"/>
        <end position="65"/>
    </location>
    <ligand>
        <name>ATP</name>
        <dbReference type="ChEBI" id="CHEBI:30616"/>
    </ligand>
</feature>
<protein>
    <recommendedName>
        <fullName evidence="11">ATP-dependent DNA helicase</fullName>
        <ecNumber evidence="11">5.6.2.4</ecNumber>
    </recommendedName>
</protein>
<dbReference type="PANTHER" id="PTHR11070:SF2">
    <property type="entry name" value="ATP-DEPENDENT DNA HELICASE SRS2"/>
    <property type="match status" value="1"/>
</dbReference>
<evidence type="ECO:0000256" key="4">
    <source>
        <dbReference type="ARBA" id="ARBA00022806"/>
    </source>
</evidence>
<dbReference type="InterPro" id="IPR027417">
    <property type="entry name" value="P-loop_NTPase"/>
</dbReference>
<evidence type="ECO:0000313" key="16">
    <source>
        <dbReference type="Proteomes" id="UP000632138"/>
    </source>
</evidence>
<dbReference type="Pfam" id="PF00580">
    <property type="entry name" value="UvrD-helicase"/>
    <property type="match status" value="1"/>
</dbReference>
<evidence type="ECO:0000313" key="15">
    <source>
        <dbReference type="EMBL" id="MBM2619264.1"/>
    </source>
</evidence>
<dbReference type="EC" id="5.6.2.4" evidence="11"/>
<keyword evidence="4 10" id="KW-0347">Helicase</keyword>
<feature type="compositionally biased region" description="Basic and acidic residues" evidence="12">
    <location>
        <begin position="22"/>
        <end position="31"/>
    </location>
</feature>
<dbReference type="CDD" id="cd17932">
    <property type="entry name" value="DEXQc_UvrD"/>
    <property type="match status" value="1"/>
</dbReference>
<evidence type="ECO:0000256" key="9">
    <source>
        <dbReference type="ARBA" id="ARBA00048988"/>
    </source>
</evidence>
<dbReference type="InterPro" id="IPR014016">
    <property type="entry name" value="UvrD-like_ATP-bd"/>
</dbReference>
<proteinExistence type="inferred from homology"/>
<dbReference type="Gene3D" id="1.10.10.160">
    <property type="match status" value="1"/>
</dbReference>
<dbReference type="Pfam" id="PF13361">
    <property type="entry name" value="UvrD_C"/>
    <property type="match status" value="1"/>
</dbReference>
<dbReference type="GO" id="GO:0016787">
    <property type="term" value="F:hydrolase activity"/>
    <property type="evidence" value="ECO:0007669"/>
    <property type="project" value="UniProtKB-KW"/>
</dbReference>
<comment type="catalytic activity">
    <reaction evidence="9 11">
        <text>ATP + H2O = ADP + phosphate + H(+)</text>
        <dbReference type="Rhea" id="RHEA:13065"/>
        <dbReference type="ChEBI" id="CHEBI:15377"/>
        <dbReference type="ChEBI" id="CHEBI:15378"/>
        <dbReference type="ChEBI" id="CHEBI:30616"/>
        <dbReference type="ChEBI" id="CHEBI:43474"/>
        <dbReference type="ChEBI" id="CHEBI:456216"/>
        <dbReference type="EC" id="5.6.2.4"/>
    </reaction>
</comment>
<dbReference type="Gene3D" id="1.10.486.10">
    <property type="entry name" value="PCRA, domain 4"/>
    <property type="match status" value="1"/>
</dbReference>
<evidence type="ECO:0000256" key="5">
    <source>
        <dbReference type="ARBA" id="ARBA00022840"/>
    </source>
</evidence>
<gene>
    <name evidence="15" type="primary">pcrA</name>
    <name evidence="15" type="ORF">JIG36_27300</name>
</gene>
<reference evidence="15 16" key="1">
    <citation type="submission" date="2021-01" db="EMBL/GenBank/DDBJ databases">
        <title>Actinoplanes sp. nov. LDG1-06 isolated from lichen.</title>
        <authorList>
            <person name="Saeng-In P."/>
            <person name="Phongsopitanun W."/>
            <person name="Kanchanasin P."/>
            <person name="Yuki M."/>
            <person name="Kudo T."/>
            <person name="Ohkuma M."/>
            <person name="Tanasupawat S."/>
        </authorList>
    </citation>
    <scope>NUCLEOTIDE SEQUENCE [LARGE SCALE GENOMIC DNA]</scope>
    <source>
        <strain evidence="15 16">LDG1-06</strain>
    </source>
</reference>
<dbReference type="RefSeq" id="WP_203379239.1">
    <property type="nucleotide sequence ID" value="NZ_JAENHP010000009.1"/>
</dbReference>
<accession>A0ABS2AJ64</accession>
<dbReference type="CDD" id="cd18807">
    <property type="entry name" value="SF1_C_UvrD"/>
    <property type="match status" value="1"/>
</dbReference>
<evidence type="ECO:0000256" key="2">
    <source>
        <dbReference type="ARBA" id="ARBA00022741"/>
    </source>
</evidence>
<comment type="catalytic activity">
    <reaction evidence="8">
        <text>Couples ATP hydrolysis with the unwinding of duplex DNA by translocating in the 3'-5' direction.</text>
        <dbReference type="EC" id="5.6.2.4"/>
    </reaction>
</comment>
<evidence type="ECO:0000256" key="8">
    <source>
        <dbReference type="ARBA" id="ARBA00034617"/>
    </source>
</evidence>
<evidence type="ECO:0000256" key="12">
    <source>
        <dbReference type="SAM" id="MobiDB-lite"/>
    </source>
</evidence>
<feature type="region of interest" description="Disordered" evidence="12">
    <location>
        <begin position="1"/>
        <end position="43"/>
    </location>
</feature>
<dbReference type="EMBL" id="JAENHP010000009">
    <property type="protein sequence ID" value="MBM2619264.1"/>
    <property type="molecule type" value="Genomic_DNA"/>
</dbReference>
<sequence length="804" mass="89011">MRPSSETPDGALFAMPATRAPEQARPKRGLDPESLLTGLNGPQRDAVTHAGSPLLIVAGAGSGKTRVLTHRIAYLLAERDVHPGQIIAITFTNKAAGEMKERVAQLVGPRARLMWVSTFHSACVRILRAEHEHAGLKSSFSIYDADDSRRLMTLVIRELDLDPKRYSARGLTAQVSNLKNELVEPEEFKEKAKGPAERAVAEAYELYQRRLREAHALDFDDIIMTTVHLFQSHPHVAETYRRRFRHVMVDEYQDTNHAQYMLVKELVGEKGGEVEPAELCVVGDADQSIYAFRGATIRNILEFERDYPDARTILLEQNYRSTQTILSAANAVIDRNTSRKPKRLWSDQGAGEQIVGYVADTEHAEADWVAREIDRLGDREGVRPGDVAVFYRTNAQSRVFEEVFIRVGLPYKVVGGVRFYERKEVRDALAYLRAVVNDDDTVSIRRVLNTPKRGIGDRAEACVEALSSRDRISFGQALRHAKDAPGIAARSANSIADFVQLLDDLREAAQSSPPEEVLELALQRSGLLSELEESLDPQDQGRVENLQELVSVAREYTERVEAQADEDDEAPAATLAGFLEQVALVADADQLPDDDPDHQGVVTLMTLHTAKGLEFPVVFLTGLEDGVFPHTRALGDNNELEEERRLAYVGITRARQRLYLSRAVTRGAWGQPQYNPPSRFTDELPPELIRWERTAGNYTSWSGTGGGVGGRGGGDRFRGGGFAGGTPKAQQLASRLGIDASRLSTASELPQTPKVSAGDRVNHQRYGLGRVVTVEGQGPGARAQIDFGDQVMWLILRHAPIEKI</sequence>
<organism evidence="15 16">
    <name type="scientific">Paractinoplanes ovalisporus</name>
    <dbReference type="NCBI Taxonomy" id="2810368"/>
    <lineage>
        <taxon>Bacteria</taxon>
        <taxon>Bacillati</taxon>
        <taxon>Actinomycetota</taxon>
        <taxon>Actinomycetes</taxon>
        <taxon>Micromonosporales</taxon>
        <taxon>Micromonosporaceae</taxon>
        <taxon>Paractinoplanes</taxon>
    </lineage>
</organism>
<dbReference type="InterPro" id="IPR013986">
    <property type="entry name" value="DExx_box_DNA_helicase_dom_sf"/>
</dbReference>
<evidence type="ECO:0000256" key="10">
    <source>
        <dbReference type="PROSITE-ProRule" id="PRU00560"/>
    </source>
</evidence>
<evidence type="ECO:0000256" key="6">
    <source>
        <dbReference type="ARBA" id="ARBA00023125"/>
    </source>
</evidence>
<evidence type="ECO:0000256" key="11">
    <source>
        <dbReference type="RuleBase" id="RU364053"/>
    </source>
</evidence>
<dbReference type="InterPro" id="IPR000212">
    <property type="entry name" value="DNA_helicase_UvrD/REP"/>
</dbReference>